<keyword evidence="2 8" id="KW-0812">Transmembrane</keyword>
<feature type="compositionally biased region" description="Acidic residues" evidence="9">
    <location>
        <begin position="344"/>
        <end position="360"/>
    </location>
</feature>
<evidence type="ECO:0000256" key="10">
    <source>
        <dbReference type="SAM" id="Phobius"/>
    </source>
</evidence>
<proteinExistence type="predicted"/>
<dbReference type="PROSITE" id="PS51846">
    <property type="entry name" value="CNNM"/>
    <property type="match status" value="1"/>
</dbReference>
<dbReference type="PANTHER" id="PTHR22777">
    <property type="entry name" value="HEMOLYSIN-RELATED"/>
    <property type="match status" value="1"/>
</dbReference>
<evidence type="ECO:0000256" key="3">
    <source>
        <dbReference type="ARBA" id="ARBA00022737"/>
    </source>
</evidence>
<reference evidence="13 14" key="1">
    <citation type="submission" date="2019-02" db="EMBL/GenBank/DDBJ databases">
        <title>Deep-cultivation of Planctomycetes and their phenomic and genomic characterization uncovers novel biology.</title>
        <authorList>
            <person name="Wiegand S."/>
            <person name="Jogler M."/>
            <person name="Boedeker C."/>
            <person name="Pinto D."/>
            <person name="Vollmers J."/>
            <person name="Rivas-Marin E."/>
            <person name="Kohn T."/>
            <person name="Peeters S.H."/>
            <person name="Heuer A."/>
            <person name="Rast P."/>
            <person name="Oberbeckmann S."/>
            <person name="Bunk B."/>
            <person name="Jeske O."/>
            <person name="Meyerdierks A."/>
            <person name="Storesund J.E."/>
            <person name="Kallscheuer N."/>
            <person name="Luecker S."/>
            <person name="Lage O.M."/>
            <person name="Pohl T."/>
            <person name="Merkel B.J."/>
            <person name="Hornburger P."/>
            <person name="Mueller R.-W."/>
            <person name="Bruemmer F."/>
            <person name="Labrenz M."/>
            <person name="Spormann A.M."/>
            <person name="Op den Camp H."/>
            <person name="Overmann J."/>
            <person name="Amann R."/>
            <person name="Jetten M.S.M."/>
            <person name="Mascher T."/>
            <person name="Medema M.H."/>
            <person name="Devos D.P."/>
            <person name="Kaster A.-K."/>
            <person name="Ovreas L."/>
            <person name="Rohde M."/>
            <person name="Galperin M.Y."/>
            <person name="Jogler C."/>
        </authorList>
    </citation>
    <scope>NUCLEOTIDE SEQUENCE [LARGE SCALE GENOMIC DNA]</scope>
    <source>
        <strain evidence="13 14">Poly30</strain>
    </source>
</reference>
<dbReference type="GO" id="GO:0005886">
    <property type="term" value="C:plasma membrane"/>
    <property type="evidence" value="ECO:0007669"/>
    <property type="project" value="TreeGrafter"/>
</dbReference>
<dbReference type="PANTHER" id="PTHR22777:SF4">
    <property type="entry name" value="UPF0053 PROTEIN SLL1254"/>
    <property type="match status" value="1"/>
</dbReference>
<name>A0A518EXI7_9BACT</name>
<dbReference type="PROSITE" id="PS51371">
    <property type="entry name" value="CBS"/>
    <property type="match status" value="1"/>
</dbReference>
<feature type="compositionally biased region" description="Basic and acidic residues" evidence="9">
    <location>
        <begin position="332"/>
        <end position="342"/>
    </location>
</feature>
<keyword evidence="6 8" id="KW-0472">Membrane</keyword>
<dbReference type="AlphaFoldDB" id="A0A518EXI7"/>
<dbReference type="InterPro" id="IPR046342">
    <property type="entry name" value="CBS_dom_sf"/>
</dbReference>
<dbReference type="InterPro" id="IPR044751">
    <property type="entry name" value="Ion_transp-like_CBS"/>
</dbReference>
<evidence type="ECO:0000256" key="2">
    <source>
        <dbReference type="ARBA" id="ARBA00022692"/>
    </source>
</evidence>
<evidence type="ECO:0000259" key="12">
    <source>
        <dbReference type="PROSITE" id="PS51846"/>
    </source>
</evidence>
<evidence type="ECO:0000256" key="1">
    <source>
        <dbReference type="ARBA" id="ARBA00004141"/>
    </source>
</evidence>
<evidence type="ECO:0000313" key="14">
    <source>
        <dbReference type="Proteomes" id="UP000320390"/>
    </source>
</evidence>
<keyword evidence="5 7" id="KW-0129">CBS domain</keyword>
<gene>
    <name evidence="13" type="primary">tlyC_2</name>
    <name evidence="13" type="ORF">Poly30_43710</name>
</gene>
<evidence type="ECO:0000256" key="4">
    <source>
        <dbReference type="ARBA" id="ARBA00022989"/>
    </source>
</evidence>
<evidence type="ECO:0000259" key="11">
    <source>
        <dbReference type="PROSITE" id="PS51371"/>
    </source>
</evidence>
<protein>
    <submittedName>
        <fullName evidence="13">Hemolysin C</fullName>
    </submittedName>
</protein>
<keyword evidence="14" id="KW-1185">Reference proteome</keyword>
<feature type="domain" description="CNNM transmembrane" evidence="12">
    <location>
        <begin position="1"/>
        <end position="183"/>
    </location>
</feature>
<evidence type="ECO:0000256" key="7">
    <source>
        <dbReference type="PROSITE-ProRule" id="PRU00703"/>
    </source>
</evidence>
<feature type="domain" description="CBS" evidence="11">
    <location>
        <begin position="267"/>
        <end position="325"/>
    </location>
</feature>
<comment type="subcellular location">
    <subcellularLocation>
        <location evidence="1">Membrane</location>
        <topology evidence="1">Multi-pass membrane protein</topology>
    </subcellularLocation>
</comment>
<dbReference type="Pfam" id="PF01595">
    <property type="entry name" value="CNNM"/>
    <property type="match status" value="1"/>
</dbReference>
<dbReference type="OrthoDB" id="9798188at2"/>
<dbReference type="Pfam" id="PF00571">
    <property type="entry name" value="CBS"/>
    <property type="match status" value="1"/>
</dbReference>
<dbReference type="RefSeq" id="WP_145202130.1">
    <property type="nucleotide sequence ID" value="NZ_CP036434.1"/>
</dbReference>
<evidence type="ECO:0000256" key="6">
    <source>
        <dbReference type="ARBA" id="ARBA00023136"/>
    </source>
</evidence>
<dbReference type="InterPro" id="IPR000644">
    <property type="entry name" value="CBS_dom"/>
</dbReference>
<dbReference type="Proteomes" id="UP000320390">
    <property type="component" value="Chromosome"/>
</dbReference>
<evidence type="ECO:0000256" key="8">
    <source>
        <dbReference type="PROSITE-ProRule" id="PRU01193"/>
    </source>
</evidence>
<keyword evidence="4 8" id="KW-1133">Transmembrane helix</keyword>
<dbReference type="InterPro" id="IPR002550">
    <property type="entry name" value="CNNM"/>
</dbReference>
<feature type="region of interest" description="Disordered" evidence="9">
    <location>
        <begin position="328"/>
        <end position="360"/>
    </location>
</feature>
<evidence type="ECO:0000256" key="5">
    <source>
        <dbReference type="ARBA" id="ARBA00023122"/>
    </source>
</evidence>
<dbReference type="EMBL" id="CP036434">
    <property type="protein sequence ID" value="QDV08816.1"/>
    <property type="molecule type" value="Genomic_DNA"/>
</dbReference>
<evidence type="ECO:0000256" key="9">
    <source>
        <dbReference type="SAM" id="MobiDB-lite"/>
    </source>
</evidence>
<dbReference type="CDD" id="cd04590">
    <property type="entry name" value="CBS_pair_CorC_HlyC_assoc"/>
    <property type="match status" value="1"/>
</dbReference>
<keyword evidence="3" id="KW-0677">Repeat</keyword>
<feature type="transmembrane region" description="Helical" evidence="10">
    <location>
        <begin position="91"/>
        <end position="110"/>
    </location>
</feature>
<evidence type="ECO:0000313" key="13">
    <source>
        <dbReference type="EMBL" id="QDV08816.1"/>
    </source>
</evidence>
<sequence length="360" mass="39191">MLLILLVAGSTLVASFLCSLFEAVLYSVTPSQIEVLKKSGSKGALRLAELRSDVEEPIAAILTINTVAHTIGSAVCGALVAERYGADHPNAVAVFAAIFTFLVLGLTEIIPKSMGVRYARRLGPVVAMPIQWMVWISYPIARPSKAVMQLLTGGEGPAGPSEDELVLFSELAKSSGGVRPEENRWVRNALRLDQSTASDLRTPRPVVTILDADATVADATRDPKTWVHSRIPVAENGDPDRIIGVVYRRDVFTSALQEDGGLALRKIMQPLTFVPETTPAHELLSEFISKRRHMVAVVDEYGGFEGVVTLEDVLEQLLGQEIVDEFDEHDDMQEIARERLSGSDEADEADETDEADEPTT</sequence>
<dbReference type="Gene3D" id="3.10.580.10">
    <property type="entry name" value="CBS-domain"/>
    <property type="match status" value="1"/>
</dbReference>
<dbReference type="SUPFAM" id="SSF54631">
    <property type="entry name" value="CBS-domain pair"/>
    <property type="match status" value="1"/>
</dbReference>
<accession>A0A518EXI7</accession>
<organism evidence="13 14">
    <name type="scientific">Saltatorellus ferox</name>
    <dbReference type="NCBI Taxonomy" id="2528018"/>
    <lineage>
        <taxon>Bacteria</taxon>
        <taxon>Pseudomonadati</taxon>
        <taxon>Planctomycetota</taxon>
        <taxon>Planctomycetia</taxon>
        <taxon>Planctomycetia incertae sedis</taxon>
        <taxon>Saltatorellus</taxon>
    </lineage>
</organism>